<dbReference type="Gene3D" id="3.10.450.50">
    <property type="match status" value="1"/>
</dbReference>
<organism evidence="2 3">
    <name type="scientific">Elizabethkingia anophelis</name>
    <dbReference type="NCBI Taxonomy" id="1117645"/>
    <lineage>
        <taxon>Bacteria</taxon>
        <taxon>Pseudomonadati</taxon>
        <taxon>Bacteroidota</taxon>
        <taxon>Flavobacteriia</taxon>
        <taxon>Flavobacteriales</taxon>
        <taxon>Weeksellaceae</taxon>
        <taxon>Elizabethkingia</taxon>
    </lineage>
</organism>
<dbReference type="PROSITE" id="PS51257">
    <property type="entry name" value="PROKAR_LIPOPROTEIN"/>
    <property type="match status" value="1"/>
</dbReference>
<dbReference type="RefSeq" id="WP_021346578.1">
    <property type="nucleotide sequence ID" value="NZ_CP016372.1"/>
</dbReference>
<dbReference type="Proteomes" id="UP000254876">
    <property type="component" value="Unassembled WGS sequence"/>
</dbReference>
<sequence>MRILVIAILLLSAQSCQNKTEMQSTNQNQIKMENSAEKASIENVLYTYGDALNTADVSKILQVYTQDGVFMPTTLPTATGTEQLKESYSNIFKTIRLNVKFNIEEVLVNGDVAFARTSSKGNVIINATDQSMPEENREFFLLKKENGEWKISRYMFNKSE</sequence>
<proteinExistence type="predicted"/>
<dbReference type="Pfam" id="PF12680">
    <property type="entry name" value="SnoaL_2"/>
    <property type="match status" value="1"/>
</dbReference>
<dbReference type="CDD" id="cd00531">
    <property type="entry name" value="NTF2_like"/>
    <property type="match status" value="1"/>
</dbReference>
<dbReference type="InterPro" id="IPR011944">
    <property type="entry name" value="Steroid_delta5-4_isomerase"/>
</dbReference>
<protein>
    <submittedName>
        <fullName evidence="2">Uncharacterized protein conserved in bacteria with a cystatin-like fold</fullName>
    </submittedName>
</protein>
<feature type="domain" description="SnoaL-like" evidence="1">
    <location>
        <begin position="49"/>
        <end position="148"/>
    </location>
</feature>
<dbReference type="NCBIfam" id="TIGR02246">
    <property type="entry name" value="SgcJ/EcaC family oxidoreductase"/>
    <property type="match status" value="1"/>
</dbReference>
<name>A0A7Z7Q189_9FLAO</name>
<dbReference type="InterPro" id="IPR037401">
    <property type="entry name" value="SnoaL-like"/>
</dbReference>
<accession>A0A7Z7Q189</accession>
<evidence type="ECO:0000259" key="1">
    <source>
        <dbReference type="Pfam" id="PF12680"/>
    </source>
</evidence>
<comment type="caution">
    <text evidence="2">The sequence shown here is derived from an EMBL/GenBank/DDBJ whole genome shotgun (WGS) entry which is preliminary data.</text>
</comment>
<evidence type="ECO:0000313" key="2">
    <source>
        <dbReference type="EMBL" id="STD11236.1"/>
    </source>
</evidence>
<dbReference type="EMBL" id="UFYD01000001">
    <property type="protein sequence ID" value="STD11236.1"/>
    <property type="molecule type" value="Genomic_DNA"/>
</dbReference>
<dbReference type="SUPFAM" id="SSF54427">
    <property type="entry name" value="NTF2-like"/>
    <property type="match status" value="1"/>
</dbReference>
<evidence type="ECO:0000313" key="3">
    <source>
        <dbReference type="Proteomes" id="UP000254876"/>
    </source>
</evidence>
<dbReference type="InterPro" id="IPR032710">
    <property type="entry name" value="NTF2-like_dom_sf"/>
</dbReference>
<gene>
    <name evidence="2" type="ORF">NCTC10588_03370</name>
</gene>
<dbReference type="AlphaFoldDB" id="A0A7Z7Q189"/>
<reference evidence="2 3" key="1">
    <citation type="submission" date="2018-06" db="EMBL/GenBank/DDBJ databases">
        <authorList>
            <consortium name="Pathogen Informatics"/>
            <person name="Doyle S."/>
        </authorList>
    </citation>
    <scope>NUCLEOTIDE SEQUENCE [LARGE SCALE GENOMIC DNA]</scope>
    <source>
        <strain evidence="2 3">NCTC10588</strain>
    </source>
</reference>